<dbReference type="PANTHER" id="PTHR47690">
    <property type="entry name" value="GLUCOKINASE"/>
    <property type="match status" value="1"/>
</dbReference>
<evidence type="ECO:0000313" key="4">
    <source>
        <dbReference type="EMBL" id="MRH77387.1"/>
    </source>
</evidence>
<organism evidence="4 5">
    <name type="scientific">Spiribacter salilacus</name>
    <dbReference type="NCBI Taxonomy" id="2664894"/>
    <lineage>
        <taxon>Bacteria</taxon>
        <taxon>Pseudomonadati</taxon>
        <taxon>Pseudomonadota</taxon>
        <taxon>Gammaproteobacteria</taxon>
        <taxon>Chromatiales</taxon>
        <taxon>Ectothiorhodospiraceae</taxon>
        <taxon>Spiribacter</taxon>
    </lineage>
</organism>
<keyword evidence="1 4" id="KW-0808">Transferase</keyword>
<accession>A0A6N7QSU7</accession>
<evidence type="ECO:0000256" key="2">
    <source>
        <dbReference type="ARBA" id="ARBA00022777"/>
    </source>
</evidence>
<dbReference type="Proteomes" id="UP000433788">
    <property type="component" value="Unassembled WGS sequence"/>
</dbReference>
<sequence length="326" mass="34358">MSTGHPKKTRLIADIGGTHTRIAVVYPPCTEPLAQWSFVTADFHDLVTPLRVALNEWSGSYPDEAICAVASPLLTDQVSLTNVGWSFSISETQAALGLEKLELVNDWVAQALAIPHLNANQCQALYAGALVTDAPRLVMGPGTGLGSAALIPWNQQWQALACEGGHMSFAPTTHRESEIVAHIHHQYGHCSAERVASGIGIATVYASICALDGIEPISDSPEVISTAAADGNPQATETFDLFNAALGSVAGDLALALGARGGVYLGGGLIPALGSLFDPARFYARFIAKGRFERYLAEIPIWQVLPTDAALIGLAAKPLPNGLSDR</sequence>
<dbReference type="GO" id="GO:0006096">
    <property type="term" value="P:glycolytic process"/>
    <property type="evidence" value="ECO:0007669"/>
    <property type="project" value="InterPro"/>
</dbReference>
<dbReference type="InterPro" id="IPR050201">
    <property type="entry name" value="Bacterial_glucokinase"/>
</dbReference>
<keyword evidence="2 4" id="KW-0418">Kinase</keyword>
<dbReference type="Pfam" id="PF02685">
    <property type="entry name" value="Glucokinase"/>
    <property type="match status" value="1"/>
</dbReference>
<dbReference type="EMBL" id="WJPP01000001">
    <property type="protein sequence ID" value="MRH77387.1"/>
    <property type="molecule type" value="Genomic_DNA"/>
</dbReference>
<dbReference type="CDD" id="cd24008">
    <property type="entry name" value="ASKHA_NBD_GLK"/>
    <property type="match status" value="1"/>
</dbReference>
<dbReference type="Gene3D" id="3.40.367.20">
    <property type="match status" value="1"/>
</dbReference>
<dbReference type="GO" id="GO:0004340">
    <property type="term" value="F:glucokinase activity"/>
    <property type="evidence" value="ECO:0007669"/>
    <property type="project" value="UniProtKB-EC"/>
</dbReference>
<evidence type="ECO:0000256" key="3">
    <source>
        <dbReference type="RuleBase" id="RU004046"/>
    </source>
</evidence>
<dbReference type="RefSeq" id="WP_153718439.1">
    <property type="nucleotide sequence ID" value="NZ_WJPP01000001.1"/>
</dbReference>
<dbReference type="InterPro" id="IPR003836">
    <property type="entry name" value="Glucokinase"/>
</dbReference>
<protein>
    <submittedName>
        <fullName evidence="4">Glucokinase</fullName>
        <ecNumber evidence="4">2.7.1.2</ecNumber>
    </submittedName>
</protein>
<reference evidence="4 5" key="1">
    <citation type="submission" date="2019-11" db="EMBL/GenBank/DDBJ databases">
        <authorList>
            <person name="Zhang X.Y."/>
        </authorList>
    </citation>
    <scope>NUCLEOTIDE SEQUENCE [LARGE SCALE GENOMIC DNA]</scope>
    <source>
        <strain evidence="4 5">C176</strain>
    </source>
</reference>
<dbReference type="NCBIfam" id="TIGR00749">
    <property type="entry name" value="glk"/>
    <property type="match status" value="1"/>
</dbReference>
<keyword evidence="5" id="KW-1185">Reference proteome</keyword>
<evidence type="ECO:0000256" key="1">
    <source>
        <dbReference type="ARBA" id="ARBA00022679"/>
    </source>
</evidence>
<dbReference type="EC" id="2.7.1.2" evidence="4"/>
<proteinExistence type="inferred from homology"/>
<comment type="similarity">
    <text evidence="3">Belongs to the bacterial glucokinase family.</text>
</comment>
<evidence type="ECO:0000313" key="5">
    <source>
        <dbReference type="Proteomes" id="UP000433788"/>
    </source>
</evidence>
<gene>
    <name evidence="4" type="primary">glk</name>
    <name evidence="4" type="ORF">GH984_01500</name>
</gene>
<dbReference type="GO" id="GO:0005524">
    <property type="term" value="F:ATP binding"/>
    <property type="evidence" value="ECO:0007669"/>
    <property type="project" value="InterPro"/>
</dbReference>
<dbReference type="SUPFAM" id="SSF53067">
    <property type="entry name" value="Actin-like ATPase domain"/>
    <property type="match status" value="1"/>
</dbReference>
<comment type="caution">
    <text evidence="4">The sequence shown here is derived from an EMBL/GenBank/DDBJ whole genome shotgun (WGS) entry which is preliminary data.</text>
</comment>
<dbReference type="GO" id="GO:0005829">
    <property type="term" value="C:cytosol"/>
    <property type="evidence" value="ECO:0007669"/>
    <property type="project" value="TreeGrafter"/>
</dbReference>
<name>A0A6N7QSU7_9GAMM</name>
<dbReference type="InterPro" id="IPR043129">
    <property type="entry name" value="ATPase_NBD"/>
</dbReference>
<dbReference type="AlphaFoldDB" id="A0A6N7QSU7"/>
<dbReference type="PANTHER" id="PTHR47690:SF1">
    <property type="entry name" value="GLUCOKINASE"/>
    <property type="match status" value="1"/>
</dbReference>
<dbReference type="GO" id="GO:0005536">
    <property type="term" value="F:D-glucose binding"/>
    <property type="evidence" value="ECO:0007669"/>
    <property type="project" value="InterPro"/>
</dbReference>
<dbReference type="Gene3D" id="3.30.420.40">
    <property type="match status" value="1"/>
</dbReference>